<dbReference type="GO" id="GO:0008270">
    <property type="term" value="F:zinc ion binding"/>
    <property type="evidence" value="ECO:0007669"/>
    <property type="project" value="UniProtKB-UniRule"/>
</dbReference>
<keyword evidence="7" id="KW-0832">Ubl conjugation</keyword>
<dbReference type="PROSITE" id="PS51083">
    <property type="entry name" value="ZF_HIT"/>
    <property type="match status" value="1"/>
</dbReference>
<proteinExistence type="inferred from homology"/>
<name>A0AAN8XJA8_HALRR</name>
<keyword evidence="5 13" id="KW-0863">Zinc-finger</keyword>
<evidence type="ECO:0000256" key="13">
    <source>
        <dbReference type="PROSITE-ProRule" id="PRU00453"/>
    </source>
</evidence>
<dbReference type="GO" id="GO:0048254">
    <property type="term" value="P:snoRNA localization"/>
    <property type="evidence" value="ECO:0007669"/>
    <property type="project" value="TreeGrafter"/>
</dbReference>
<keyword evidence="6" id="KW-0862">Zinc</keyword>
<accession>A0AAN8XJA8</accession>
<reference evidence="15 16" key="1">
    <citation type="submission" date="2023-11" db="EMBL/GenBank/DDBJ databases">
        <title>Halocaridina rubra genome assembly.</title>
        <authorList>
            <person name="Smith C."/>
        </authorList>
    </citation>
    <scope>NUCLEOTIDE SEQUENCE [LARGE SCALE GENOMIC DNA]</scope>
    <source>
        <strain evidence="15">EP-1</strain>
        <tissue evidence="15">Whole</tissue>
    </source>
</reference>
<gene>
    <name evidence="15" type="primary">ZNHIT6</name>
    <name evidence="15" type="ORF">SK128_016574</name>
</gene>
<dbReference type="AlphaFoldDB" id="A0AAN8XJA8"/>
<dbReference type="GO" id="GO:0005634">
    <property type="term" value="C:nucleus"/>
    <property type="evidence" value="ECO:0007669"/>
    <property type="project" value="TreeGrafter"/>
</dbReference>
<dbReference type="Proteomes" id="UP001381693">
    <property type="component" value="Unassembled WGS sequence"/>
</dbReference>
<evidence type="ECO:0000313" key="16">
    <source>
        <dbReference type="Proteomes" id="UP001381693"/>
    </source>
</evidence>
<keyword evidence="2" id="KW-0690">Ribosome biogenesis</keyword>
<evidence type="ECO:0000256" key="5">
    <source>
        <dbReference type="ARBA" id="ARBA00022771"/>
    </source>
</evidence>
<comment type="subunit">
    <text evidence="10">Interacts with FBL, SNU13, NOP58, NUFIP1, RUVBL1, RUVBL2 and TAF9. Interacts (via HIT-type zinc finger) with the RUVBL1/RUVBL2 complex in the presence of ADP.</text>
</comment>
<dbReference type="CDD" id="cd23023">
    <property type="entry name" value="zf-HIT_BCD1"/>
    <property type="match status" value="1"/>
</dbReference>
<dbReference type="GO" id="GO:0000492">
    <property type="term" value="P:box C/D snoRNP assembly"/>
    <property type="evidence" value="ECO:0007669"/>
    <property type="project" value="TreeGrafter"/>
</dbReference>
<evidence type="ECO:0000256" key="4">
    <source>
        <dbReference type="ARBA" id="ARBA00022723"/>
    </source>
</evidence>
<evidence type="ECO:0000256" key="12">
    <source>
        <dbReference type="ARBA" id="ARBA00077531"/>
    </source>
</evidence>
<evidence type="ECO:0000256" key="8">
    <source>
        <dbReference type="ARBA" id="ARBA00049598"/>
    </source>
</evidence>
<evidence type="ECO:0000256" key="1">
    <source>
        <dbReference type="ARBA" id="ARBA00022499"/>
    </source>
</evidence>
<dbReference type="SUPFAM" id="SSF144232">
    <property type="entry name" value="HIT/MYND zinc finger-like"/>
    <property type="match status" value="1"/>
</dbReference>
<keyword evidence="1" id="KW-1017">Isopeptide bond</keyword>
<protein>
    <recommendedName>
        <fullName evidence="11">Box C/D snoRNA protein 1</fullName>
    </recommendedName>
    <alternativeName>
        <fullName evidence="12">Zinc finger HIT domain-containing protein 6</fullName>
    </alternativeName>
</protein>
<feature type="domain" description="HIT-type" evidence="14">
    <location>
        <begin position="18"/>
        <end position="52"/>
    </location>
</feature>
<evidence type="ECO:0000256" key="6">
    <source>
        <dbReference type="ARBA" id="ARBA00022833"/>
    </source>
</evidence>
<evidence type="ECO:0000256" key="3">
    <source>
        <dbReference type="ARBA" id="ARBA00022553"/>
    </source>
</evidence>
<dbReference type="Gene3D" id="3.30.60.190">
    <property type="match status" value="1"/>
</dbReference>
<evidence type="ECO:0000256" key="9">
    <source>
        <dbReference type="ARBA" id="ARBA00049654"/>
    </source>
</evidence>
<keyword evidence="3" id="KW-0597">Phosphoprotein</keyword>
<dbReference type="Pfam" id="PF04438">
    <property type="entry name" value="zf-HIT"/>
    <property type="match status" value="1"/>
</dbReference>
<keyword evidence="16" id="KW-1185">Reference proteome</keyword>
<evidence type="ECO:0000256" key="2">
    <source>
        <dbReference type="ARBA" id="ARBA00022517"/>
    </source>
</evidence>
<comment type="function">
    <text evidence="8">Required for box C/D snoRNAs accumulation involved in snoRNA processing, snoRNA transport to the nucleolus and ribosome biogenesis.</text>
</comment>
<dbReference type="EMBL" id="JAXCGZ010002055">
    <property type="protein sequence ID" value="KAK7084542.1"/>
    <property type="molecule type" value="Genomic_DNA"/>
</dbReference>
<dbReference type="InterPro" id="IPR051639">
    <property type="entry name" value="BCD1"/>
</dbReference>
<comment type="similarity">
    <text evidence="9">Belongs to the BCD1 family.</text>
</comment>
<evidence type="ECO:0000256" key="11">
    <source>
        <dbReference type="ARBA" id="ARBA00068630"/>
    </source>
</evidence>
<dbReference type="InterPro" id="IPR057721">
    <property type="entry name" value="BCD1_alpha/beta"/>
</dbReference>
<evidence type="ECO:0000313" key="15">
    <source>
        <dbReference type="EMBL" id="KAK7084542.1"/>
    </source>
</evidence>
<dbReference type="InterPro" id="IPR007529">
    <property type="entry name" value="Znf_HIT"/>
</dbReference>
<organism evidence="15 16">
    <name type="scientific">Halocaridina rubra</name>
    <name type="common">Hawaiian red shrimp</name>
    <dbReference type="NCBI Taxonomy" id="373956"/>
    <lineage>
        <taxon>Eukaryota</taxon>
        <taxon>Metazoa</taxon>
        <taxon>Ecdysozoa</taxon>
        <taxon>Arthropoda</taxon>
        <taxon>Crustacea</taxon>
        <taxon>Multicrustacea</taxon>
        <taxon>Malacostraca</taxon>
        <taxon>Eumalacostraca</taxon>
        <taxon>Eucarida</taxon>
        <taxon>Decapoda</taxon>
        <taxon>Pleocyemata</taxon>
        <taxon>Caridea</taxon>
        <taxon>Atyoidea</taxon>
        <taxon>Atyidae</taxon>
        <taxon>Halocaridina</taxon>
    </lineage>
</organism>
<dbReference type="Pfam" id="PF25790">
    <property type="entry name" value="BCD1"/>
    <property type="match status" value="1"/>
</dbReference>
<keyword evidence="4" id="KW-0479">Metal-binding</keyword>
<dbReference type="GO" id="GO:0070761">
    <property type="term" value="C:pre-snoRNP complex"/>
    <property type="evidence" value="ECO:0007669"/>
    <property type="project" value="TreeGrafter"/>
</dbReference>
<dbReference type="PANTHER" id="PTHR13483:SF3">
    <property type="entry name" value="BOX C_D SNORNA PROTEIN 1"/>
    <property type="match status" value="1"/>
</dbReference>
<sequence>MESDNHTSEALKSRLGTCSVCIANLAKYTCPSCKIKTCSLSCVKTHKDDTSCSGVRSKTAMIHKEDMDNLTLLSDYRFLEEIDHKLEDTGRDPLRRYVAPSPYGVPSLPPFLIRLKTAAWKRGTHLRFMPKHFVAHKENSTRYIFQEGIIRWHVKWVFHQADISFTEESVNENKTIIDLLAKYLEPDSSVLSPEEAEKLAYYHSASYKKIAVLLKNADRGSPVFEEMFVDKSLLLNLANKTVKEFPVFYVVLRDHIHFYMDLEADDDHNFNDLFDDHLQKTESDKDESLCYF</sequence>
<dbReference type="FunFam" id="3.30.60.190:FF:000001">
    <property type="entry name" value="box C/D snoRNA protein 1"/>
    <property type="match status" value="1"/>
</dbReference>
<dbReference type="GO" id="GO:0000463">
    <property type="term" value="P:maturation of LSU-rRNA from tricistronic rRNA transcript (SSU-rRNA, 5.8S rRNA, LSU-rRNA)"/>
    <property type="evidence" value="ECO:0007669"/>
    <property type="project" value="TreeGrafter"/>
</dbReference>
<evidence type="ECO:0000256" key="7">
    <source>
        <dbReference type="ARBA" id="ARBA00022843"/>
    </source>
</evidence>
<comment type="caution">
    <text evidence="15">The sequence shown here is derived from an EMBL/GenBank/DDBJ whole genome shotgun (WGS) entry which is preliminary data.</text>
</comment>
<dbReference type="PANTHER" id="PTHR13483">
    <property type="entry name" value="BOX C_D SNORNA PROTEIN 1-RELATED"/>
    <property type="match status" value="1"/>
</dbReference>
<evidence type="ECO:0000256" key="10">
    <source>
        <dbReference type="ARBA" id="ARBA00061949"/>
    </source>
</evidence>
<evidence type="ECO:0000259" key="14">
    <source>
        <dbReference type="PROSITE" id="PS51083"/>
    </source>
</evidence>